<accession>A0A7S7NT88</accession>
<dbReference type="Proteomes" id="UP000593892">
    <property type="component" value="Chromosome"/>
</dbReference>
<dbReference type="AlphaFoldDB" id="A0A7S7NT88"/>
<dbReference type="KEGG" id="pfer:IRI77_05455"/>
<dbReference type="InterPro" id="IPR029045">
    <property type="entry name" value="ClpP/crotonase-like_dom_sf"/>
</dbReference>
<keyword evidence="3" id="KW-1185">Reference proteome</keyword>
<sequence length="445" mass="48194">MAVLAGFAFGADAPANGVWRSVGWGDVYVVEGDSWRTFEVTASTCVEGFAARRVAPTSNRFRARDGSRFSVVEERPRHWLVREGDINRVMLEPADGLPAVCSPPTANTPLGNFDVFTRTFAEHYVAFALRGVDWERNVAEQRGRIGTATTPAQLFEILSGLIRPLADIHTGLDAPALKKSFDAPLKPGSERLVRGDVARFEKSGRRELAAVTDRVYLHGRVRPFCRGQWLYGVADGHVGYLRILAFGDYSRRSGYAGNVRALEQALDVILGDAGLRGLVIDVRLSFGGDDRLGLAIAGRLTEREYTAYAIQGRSDGAEASRFSPAVEVPVRVGRGPRFGGPVVVLTGPITMSAAETFTQALMGRAPHVVRVGESTQGVFCDSLPRRLPNGWSFALPNAVYRDAEGRAFDVAGLPPDVPVVGFAEEDLRDGRDPGIAAALRVMGVR</sequence>
<reference evidence="2 3" key="1">
    <citation type="submission" date="2020-10" db="EMBL/GenBank/DDBJ databases">
        <title>Complete genome sequence of Paludibaculum fermentans P105T, a facultatively anaerobic acidobacterium capable of dissimilatory Fe(III) reduction.</title>
        <authorList>
            <person name="Dedysh S.N."/>
            <person name="Beletsky A.V."/>
            <person name="Kulichevskaya I.S."/>
            <person name="Mardanov A.V."/>
            <person name="Ravin N.V."/>
        </authorList>
    </citation>
    <scope>NUCLEOTIDE SEQUENCE [LARGE SCALE GENOMIC DNA]</scope>
    <source>
        <strain evidence="2 3">P105</strain>
    </source>
</reference>
<organism evidence="2 3">
    <name type="scientific">Paludibaculum fermentans</name>
    <dbReference type="NCBI Taxonomy" id="1473598"/>
    <lineage>
        <taxon>Bacteria</taxon>
        <taxon>Pseudomonadati</taxon>
        <taxon>Acidobacteriota</taxon>
        <taxon>Terriglobia</taxon>
        <taxon>Bryobacterales</taxon>
        <taxon>Bryobacteraceae</taxon>
        <taxon>Paludibaculum</taxon>
    </lineage>
</organism>
<dbReference type="Pfam" id="PF03572">
    <property type="entry name" value="Peptidase_S41"/>
    <property type="match status" value="1"/>
</dbReference>
<dbReference type="GO" id="GO:0008236">
    <property type="term" value="F:serine-type peptidase activity"/>
    <property type="evidence" value="ECO:0007669"/>
    <property type="project" value="InterPro"/>
</dbReference>
<dbReference type="SMART" id="SM00245">
    <property type="entry name" value="TSPc"/>
    <property type="match status" value="1"/>
</dbReference>
<evidence type="ECO:0000313" key="2">
    <source>
        <dbReference type="EMBL" id="QOY89403.1"/>
    </source>
</evidence>
<dbReference type="SUPFAM" id="SSF52096">
    <property type="entry name" value="ClpP/crotonase"/>
    <property type="match status" value="1"/>
</dbReference>
<dbReference type="PANTHER" id="PTHR11261">
    <property type="entry name" value="INTERPHOTORECEPTOR RETINOID-BINDING PROTEIN"/>
    <property type="match status" value="1"/>
</dbReference>
<feature type="domain" description="Tail specific protease" evidence="1">
    <location>
        <begin position="204"/>
        <end position="420"/>
    </location>
</feature>
<dbReference type="InterPro" id="IPR005151">
    <property type="entry name" value="Tail-specific_protease"/>
</dbReference>
<gene>
    <name evidence="2" type="ORF">IRI77_05455</name>
</gene>
<dbReference type="CDD" id="cd07563">
    <property type="entry name" value="Peptidase_S41_IRBP"/>
    <property type="match status" value="1"/>
</dbReference>
<dbReference type="GO" id="GO:0006508">
    <property type="term" value="P:proteolysis"/>
    <property type="evidence" value="ECO:0007669"/>
    <property type="project" value="InterPro"/>
</dbReference>
<evidence type="ECO:0000259" key="1">
    <source>
        <dbReference type="SMART" id="SM00245"/>
    </source>
</evidence>
<dbReference type="PANTHER" id="PTHR11261:SF3">
    <property type="entry name" value="RETINOL-BINDING PROTEIN 3"/>
    <property type="match status" value="1"/>
</dbReference>
<dbReference type="Gene3D" id="3.90.226.10">
    <property type="entry name" value="2-enoyl-CoA Hydratase, Chain A, domain 1"/>
    <property type="match status" value="1"/>
</dbReference>
<dbReference type="RefSeq" id="WP_194451065.1">
    <property type="nucleotide sequence ID" value="NZ_CP063849.1"/>
</dbReference>
<dbReference type="Gene3D" id="3.30.750.44">
    <property type="match status" value="1"/>
</dbReference>
<proteinExistence type="predicted"/>
<dbReference type="EMBL" id="CP063849">
    <property type="protein sequence ID" value="QOY89403.1"/>
    <property type="molecule type" value="Genomic_DNA"/>
</dbReference>
<name>A0A7S7NT88_PALFE</name>
<evidence type="ECO:0000313" key="3">
    <source>
        <dbReference type="Proteomes" id="UP000593892"/>
    </source>
</evidence>
<protein>
    <submittedName>
        <fullName evidence="2">S41 family peptidase</fullName>
    </submittedName>
</protein>